<evidence type="ECO:0000256" key="3">
    <source>
        <dbReference type="ARBA" id="ARBA00022475"/>
    </source>
</evidence>
<dbReference type="InterPro" id="IPR035906">
    <property type="entry name" value="MetI-like_sf"/>
</dbReference>
<evidence type="ECO:0000256" key="7">
    <source>
        <dbReference type="RuleBase" id="RU363032"/>
    </source>
</evidence>
<dbReference type="GO" id="GO:0055085">
    <property type="term" value="P:transmembrane transport"/>
    <property type="evidence" value="ECO:0007669"/>
    <property type="project" value="InterPro"/>
</dbReference>
<organism evidence="9 10">
    <name type="scientific">Kiloniella litopenaei</name>
    <dbReference type="NCBI Taxonomy" id="1549748"/>
    <lineage>
        <taxon>Bacteria</taxon>
        <taxon>Pseudomonadati</taxon>
        <taxon>Pseudomonadota</taxon>
        <taxon>Alphaproteobacteria</taxon>
        <taxon>Rhodospirillales</taxon>
        <taxon>Kiloniellaceae</taxon>
        <taxon>Kiloniella</taxon>
    </lineage>
</organism>
<dbReference type="PROSITE" id="PS50928">
    <property type="entry name" value="ABC_TM1"/>
    <property type="match status" value="1"/>
</dbReference>
<dbReference type="AlphaFoldDB" id="A0A0M2RAC5"/>
<accession>A0A0M2RAC5</accession>
<evidence type="ECO:0000256" key="6">
    <source>
        <dbReference type="ARBA" id="ARBA00023136"/>
    </source>
</evidence>
<evidence type="ECO:0000256" key="5">
    <source>
        <dbReference type="ARBA" id="ARBA00022989"/>
    </source>
</evidence>
<evidence type="ECO:0000259" key="8">
    <source>
        <dbReference type="PROSITE" id="PS50928"/>
    </source>
</evidence>
<evidence type="ECO:0000256" key="1">
    <source>
        <dbReference type="ARBA" id="ARBA00004651"/>
    </source>
</evidence>
<dbReference type="Gene3D" id="1.10.3720.10">
    <property type="entry name" value="MetI-like"/>
    <property type="match status" value="1"/>
</dbReference>
<sequence length="295" mass="32320">MVRFSKATTAWLLLTPMMTIIIGVVGYPLIKTVYYSFTAAHLASPATTDCWVGFKNYLKALGNSKFLDSIENTAYFVSVSVSAEIIIGVLVALLLNQAFKGRTLLRALLILPLALPTVVNAMMWRLIYGPDFGALNALLTQIGLLAEYQSWLGDPDLALWMVAIADIWKNFPLVALITLAALQTISKDLIEAATLDGANAWQRFWTVVFPAIIAPVSVALVLRTIEAFKVFDIIYVMTRGGPANSTKTVSFHVYQEAFAYMRIGSGASYALIVVLISALLIATYLWLIKKQGDTA</sequence>
<feature type="domain" description="ABC transmembrane type-1" evidence="8">
    <location>
        <begin position="70"/>
        <end position="284"/>
    </location>
</feature>
<name>A0A0M2RAC5_9PROT</name>
<dbReference type="Proteomes" id="UP000034491">
    <property type="component" value="Unassembled WGS sequence"/>
</dbReference>
<evidence type="ECO:0000313" key="10">
    <source>
        <dbReference type="Proteomes" id="UP000034491"/>
    </source>
</evidence>
<feature type="transmembrane region" description="Helical" evidence="7">
    <location>
        <begin position="267"/>
        <end position="287"/>
    </location>
</feature>
<reference evidence="9 10" key="1">
    <citation type="submission" date="2015-03" db="EMBL/GenBank/DDBJ databases">
        <title>Genome sequence of Kiloniella sp. P1-1, isolated from the gut microflora of Pacific white shrimp, Penaeus vannamei.</title>
        <authorList>
            <person name="Shao Z."/>
            <person name="Wang L."/>
            <person name="Li X."/>
        </authorList>
    </citation>
    <scope>NUCLEOTIDE SEQUENCE [LARGE SCALE GENOMIC DNA]</scope>
    <source>
        <strain evidence="9 10">P1-1</strain>
    </source>
</reference>
<keyword evidence="5 7" id="KW-1133">Transmembrane helix</keyword>
<comment type="similarity">
    <text evidence="7">Belongs to the binding-protein-dependent transport system permease family.</text>
</comment>
<dbReference type="Pfam" id="PF00528">
    <property type="entry name" value="BPD_transp_1"/>
    <property type="match status" value="1"/>
</dbReference>
<dbReference type="RefSeq" id="WP_046507536.1">
    <property type="nucleotide sequence ID" value="NZ_LANI01000018.1"/>
</dbReference>
<feature type="transmembrane region" description="Helical" evidence="7">
    <location>
        <begin position="12"/>
        <end position="30"/>
    </location>
</feature>
<gene>
    <name evidence="9" type="ORF">WH95_12140</name>
</gene>
<evidence type="ECO:0000256" key="4">
    <source>
        <dbReference type="ARBA" id="ARBA00022692"/>
    </source>
</evidence>
<protein>
    <submittedName>
        <fullName evidence="9">ABC transporter permease</fullName>
    </submittedName>
</protein>
<dbReference type="PANTHER" id="PTHR43005">
    <property type="entry name" value="BLR7065 PROTEIN"/>
    <property type="match status" value="1"/>
</dbReference>
<dbReference type="SUPFAM" id="SSF161098">
    <property type="entry name" value="MetI-like"/>
    <property type="match status" value="1"/>
</dbReference>
<dbReference type="EMBL" id="LANI01000018">
    <property type="protein sequence ID" value="KKJ76553.1"/>
    <property type="molecule type" value="Genomic_DNA"/>
</dbReference>
<dbReference type="CDD" id="cd06261">
    <property type="entry name" value="TM_PBP2"/>
    <property type="match status" value="1"/>
</dbReference>
<keyword evidence="4 7" id="KW-0812">Transmembrane</keyword>
<comment type="caution">
    <text evidence="9">The sequence shown here is derived from an EMBL/GenBank/DDBJ whole genome shotgun (WGS) entry which is preliminary data.</text>
</comment>
<keyword evidence="2 7" id="KW-0813">Transport</keyword>
<evidence type="ECO:0000256" key="2">
    <source>
        <dbReference type="ARBA" id="ARBA00022448"/>
    </source>
</evidence>
<feature type="transmembrane region" description="Helical" evidence="7">
    <location>
        <begin position="157"/>
        <end position="182"/>
    </location>
</feature>
<comment type="subcellular location">
    <subcellularLocation>
        <location evidence="1 7">Cell membrane</location>
        <topology evidence="1 7">Multi-pass membrane protein</topology>
    </subcellularLocation>
</comment>
<dbReference type="InterPro" id="IPR000515">
    <property type="entry name" value="MetI-like"/>
</dbReference>
<keyword evidence="10" id="KW-1185">Reference proteome</keyword>
<feature type="transmembrane region" description="Helical" evidence="7">
    <location>
        <begin position="203"/>
        <end position="222"/>
    </location>
</feature>
<evidence type="ECO:0000313" key="9">
    <source>
        <dbReference type="EMBL" id="KKJ76553.1"/>
    </source>
</evidence>
<dbReference type="GO" id="GO:0005886">
    <property type="term" value="C:plasma membrane"/>
    <property type="evidence" value="ECO:0007669"/>
    <property type="project" value="UniProtKB-SubCell"/>
</dbReference>
<feature type="transmembrane region" description="Helical" evidence="7">
    <location>
        <begin position="74"/>
        <end position="95"/>
    </location>
</feature>
<feature type="transmembrane region" description="Helical" evidence="7">
    <location>
        <begin position="107"/>
        <end position="127"/>
    </location>
</feature>
<keyword evidence="6 7" id="KW-0472">Membrane</keyword>
<keyword evidence="3" id="KW-1003">Cell membrane</keyword>
<dbReference type="STRING" id="1549748.WH95_12140"/>
<dbReference type="PANTHER" id="PTHR43005:SF2">
    <property type="entry name" value="INTEGRAL MEMBRANE SUGAR TRANSPORT PROTEIN"/>
    <property type="match status" value="1"/>
</dbReference>
<proteinExistence type="inferred from homology"/>